<accession>A0A0A9WVF1</accession>
<gene>
    <name evidence="1" type="primary">SGS1</name>
    <name evidence="1" type="ORF">CM83_3773</name>
</gene>
<keyword evidence="1" id="KW-0067">ATP-binding</keyword>
<reference evidence="1" key="2">
    <citation type="submission" date="2014-07" db="EMBL/GenBank/DDBJ databases">
        <authorList>
            <person name="Hull J."/>
        </authorList>
    </citation>
    <scope>NUCLEOTIDE SEQUENCE</scope>
</reference>
<evidence type="ECO:0000313" key="1">
    <source>
        <dbReference type="EMBL" id="JAG08830.1"/>
    </source>
</evidence>
<name>A0A0A9WVF1_LYGHE</name>
<keyword evidence="1" id="KW-0547">Nucleotide-binding</keyword>
<dbReference type="EMBL" id="GBHO01034774">
    <property type="protein sequence ID" value="JAG08830.1"/>
    <property type="molecule type" value="Transcribed_RNA"/>
</dbReference>
<keyword evidence="1" id="KW-0347">Helicase</keyword>
<proteinExistence type="predicted"/>
<reference evidence="1" key="1">
    <citation type="journal article" date="2014" name="PLoS ONE">
        <title>Transcriptome-Based Identification of ABC Transporters in the Western Tarnished Plant Bug Lygus hesperus.</title>
        <authorList>
            <person name="Hull J.J."/>
            <person name="Chaney K."/>
            <person name="Geib S.M."/>
            <person name="Fabrick J.A."/>
            <person name="Brent C.S."/>
            <person name="Walsh D."/>
            <person name="Lavine L.C."/>
        </authorList>
    </citation>
    <scope>NUCLEOTIDE SEQUENCE</scope>
</reference>
<protein>
    <submittedName>
        <fullName evidence="1">ATP-dependent helicase SGS1</fullName>
    </submittedName>
</protein>
<keyword evidence="1" id="KW-0378">Hydrolase</keyword>
<dbReference type="GO" id="GO:0004386">
    <property type="term" value="F:helicase activity"/>
    <property type="evidence" value="ECO:0007669"/>
    <property type="project" value="UniProtKB-KW"/>
</dbReference>
<dbReference type="AlphaFoldDB" id="A0A0A9WVF1"/>
<sequence length="124" mass="13559">MDNGTSSSMEKSGSGIDMHWVSRNGCEDGCRRNDRNAHVSTVTDSATYEVIPQHAGRHHPTVDSPPTLPTTDNCNSSCKNRYNQSLCSDKILPNQSFSHTYRLYDTGGGGGGVKYAQQQHLQSI</sequence>
<organism evidence="1">
    <name type="scientific">Lygus hesperus</name>
    <name type="common">Western plant bug</name>
    <dbReference type="NCBI Taxonomy" id="30085"/>
    <lineage>
        <taxon>Eukaryota</taxon>
        <taxon>Metazoa</taxon>
        <taxon>Ecdysozoa</taxon>
        <taxon>Arthropoda</taxon>
        <taxon>Hexapoda</taxon>
        <taxon>Insecta</taxon>
        <taxon>Pterygota</taxon>
        <taxon>Neoptera</taxon>
        <taxon>Paraneoptera</taxon>
        <taxon>Hemiptera</taxon>
        <taxon>Heteroptera</taxon>
        <taxon>Panheteroptera</taxon>
        <taxon>Cimicomorpha</taxon>
        <taxon>Miridae</taxon>
        <taxon>Mirini</taxon>
        <taxon>Lygus</taxon>
    </lineage>
</organism>